<name>A0A1F6TBE2_9PROT</name>
<dbReference type="Pfam" id="PF03279">
    <property type="entry name" value="Lip_A_acyltrans"/>
    <property type="match status" value="1"/>
</dbReference>
<dbReference type="EMBL" id="MFSS01000090">
    <property type="protein sequence ID" value="OGI42444.1"/>
    <property type="molecule type" value="Genomic_DNA"/>
</dbReference>
<keyword evidence="6" id="KW-0012">Acyltransferase</keyword>
<dbReference type="GO" id="GO:0005886">
    <property type="term" value="C:plasma membrane"/>
    <property type="evidence" value="ECO:0007669"/>
    <property type="project" value="UniProtKB-SubCell"/>
</dbReference>
<evidence type="ECO:0000256" key="2">
    <source>
        <dbReference type="ARBA" id="ARBA00022475"/>
    </source>
</evidence>
<dbReference type="GO" id="GO:0016746">
    <property type="term" value="F:acyltransferase activity"/>
    <property type="evidence" value="ECO:0007669"/>
    <property type="project" value="UniProtKB-KW"/>
</dbReference>
<dbReference type="AlphaFoldDB" id="A0A1F6TBE2"/>
<feature type="transmembrane region" description="Helical" evidence="7">
    <location>
        <begin position="82"/>
        <end position="99"/>
    </location>
</feature>
<gene>
    <name evidence="8" type="ORF">A2150_07910</name>
</gene>
<dbReference type="STRING" id="1817758.A2150_07910"/>
<sequence>MSPGTSARDFLSPRYWPTWLMLGVLWPFSLLPMRVVWLLGQALGAVLYLLHARGRRIARRNLALCFPALPADARARLLRRHYRALGQAVMGVSFSWWGSARRQQKLMRIRDRGVYDQALAAGRPVILLAPHFLAMELGGMRLAQERPVISMYKQASNALIDWLMRRRRLRYGGLLVERDAPLRSLIRQLRAGEPFYYLPDQNPGEAAHVFAPFFGVPAATVTALARIAKLAGAVVIPCFTRQLPYGRGYEVYFKPPLADFPSGDELLDATRMNQAIEEGVREMPEQYLWTYKRFKHRPAGEPSLYS</sequence>
<dbReference type="Proteomes" id="UP000177925">
    <property type="component" value="Unassembled WGS sequence"/>
</dbReference>
<dbReference type="InterPro" id="IPR004960">
    <property type="entry name" value="LipA_acyltrans"/>
</dbReference>
<dbReference type="PIRSF" id="PIRSF026649">
    <property type="entry name" value="MsbB"/>
    <property type="match status" value="1"/>
</dbReference>
<dbReference type="PANTHER" id="PTHR30606:SF9">
    <property type="entry name" value="LIPID A BIOSYNTHESIS LAUROYLTRANSFERASE"/>
    <property type="match status" value="1"/>
</dbReference>
<evidence type="ECO:0000256" key="1">
    <source>
        <dbReference type="ARBA" id="ARBA00004533"/>
    </source>
</evidence>
<evidence type="ECO:0008006" key="10">
    <source>
        <dbReference type="Google" id="ProtNLM"/>
    </source>
</evidence>
<accession>A0A1F6TBE2</accession>
<keyword evidence="7" id="KW-1133">Transmembrane helix</keyword>
<evidence type="ECO:0000256" key="7">
    <source>
        <dbReference type="SAM" id="Phobius"/>
    </source>
</evidence>
<keyword evidence="4" id="KW-0808">Transferase</keyword>
<comment type="caution">
    <text evidence="8">The sequence shown here is derived from an EMBL/GenBank/DDBJ whole genome shotgun (WGS) entry which is preliminary data.</text>
</comment>
<keyword evidence="3" id="KW-0997">Cell inner membrane</keyword>
<feature type="transmembrane region" description="Helical" evidence="7">
    <location>
        <begin position="20"/>
        <end position="50"/>
    </location>
</feature>
<evidence type="ECO:0000256" key="3">
    <source>
        <dbReference type="ARBA" id="ARBA00022519"/>
    </source>
</evidence>
<evidence type="ECO:0000256" key="4">
    <source>
        <dbReference type="ARBA" id="ARBA00022679"/>
    </source>
</evidence>
<organism evidence="8 9">
    <name type="scientific">Candidatus Muproteobacteria bacterium RBG_16_64_11</name>
    <dbReference type="NCBI Taxonomy" id="1817758"/>
    <lineage>
        <taxon>Bacteria</taxon>
        <taxon>Pseudomonadati</taxon>
        <taxon>Pseudomonadota</taxon>
        <taxon>Candidatus Muproteobacteria</taxon>
    </lineage>
</organism>
<dbReference type="PANTHER" id="PTHR30606">
    <property type="entry name" value="LIPID A BIOSYNTHESIS LAUROYL ACYLTRANSFERASE"/>
    <property type="match status" value="1"/>
</dbReference>
<keyword evidence="7" id="KW-0812">Transmembrane</keyword>
<comment type="subcellular location">
    <subcellularLocation>
        <location evidence="1">Cell inner membrane</location>
    </subcellularLocation>
</comment>
<evidence type="ECO:0000256" key="5">
    <source>
        <dbReference type="ARBA" id="ARBA00023136"/>
    </source>
</evidence>
<proteinExistence type="predicted"/>
<keyword evidence="2" id="KW-1003">Cell membrane</keyword>
<reference evidence="8 9" key="1">
    <citation type="journal article" date="2016" name="Nat. Commun.">
        <title>Thousands of microbial genomes shed light on interconnected biogeochemical processes in an aquifer system.</title>
        <authorList>
            <person name="Anantharaman K."/>
            <person name="Brown C.T."/>
            <person name="Hug L.A."/>
            <person name="Sharon I."/>
            <person name="Castelle C.J."/>
            <person name="Probst A.J."/>
            <person name="Thomas B.C."/>
            <person name="Singh A."/>
            <person name="Wilkins M.J."/>
            <person name="Karaoz U."/>
            <person name="Brodie E.L."/>
            <person name="Williams K.H."/>
            <person name="Hubbard S.S."/>
            <person name="Banfield J.F."/>
        </authorList>
    </citation>
    <scope>NUCLEOTIDE SEQUENCE [LARGE SCALE GENOMIC DNA]</scope>
</reference>
<dbReference type="GO" id="GO:0009247">
    <property type="term" value="P:glycolipid biosynthetic process"/>
    <property type="evidence" value="ECO:0007669"/>
    <property type="project" value="UniProtKB-ARBA"/>
</dbReference>
<protein>
    <recommendedName>
        <fullName evidence="10">Kdo(2)-lipid IV(A) lauroyltransferase</fullName>
    </recommendedName>
</protein>
<keyword evidence="5 7" id="KW-0472">Membrane</keyword>
<evidence type="ECO:0000313" key="9">
    <source>
        <dbReference type="Proteomes" id="UP000177925"/>
    </source>
</evidence>
<dbReference type="CDD" id="cd07984">
    <property type="entry name" value="LPLAT_LABLAT-like"/>
    <property type="match status" value="1"/>
</dbReference>
<evidence type="ECO:0000256" key="6">
    <source>
        <dbReference type="ARBA" id="ARBA00023315"/>
    </source>
</evidence>
<evidence type="ECO:0000313" key="8">
    <source>
        <dbReference type="EMBL" id="OGI42444.1"/>
    </source>
</evidence>